<evidence type="ECO:0000313" key="1">
    <source>
        <dbReference type="EMBL" id="MFK2900975.1"/>
    </source>
</evidence>
<keyword evidence="2" id="KW-1185">Reference proteome</keyword>
<accession>A0ABW8JIR0</accession>
<proteinExistence type="predicted"/>
<protein>
    <submittedName>
        <fullName evidence="1">Uncharacterized protein</fullName>
    </submittedName>
</protein>
<evidence type="ECO:0000313" key="2">
    <source>
        <dbReference type="Proteomes" id="UP001620461"/>
    </source>
</evidence>
<name>A0ABW8JIR0_9GAMM</name>
<dbReference type="Proteomes" id="UP001620461">
    <property type="component" value="Unassembled WGS sequence"/>
</dbReference>
<sequence>MATDWKLIREVLDTVIDSCERLERNGYTGQHRDISIDVGESSVSVCDFMVSAWTLPENVLYQIIRQRTKAQNARLFAMDTAER</sequence>
<dbReference type="EMBL" id="JADIKJ010000012">
    <property type="protein sequence ID" value="MFK2900975.1"/>
    <property type="molecule type" value="Genomic_DNA"/>
</dbReference>
<gene>
    <name evidence="1" type="ORF">ISP15_11565</name>
</gene>
<organism evidence="1 2">
    <name type="scientific">Dyella jejuensis</name>
    <dbReference type="NCBI Taxonomy" id="1432009"/>
    <lineage>
        <taxon>Bacteria</taxon>
        <taxon>Pseudomonadati</taxon>
        <taxon>Pseudomonadota</taxon>
        <taxon>Gammaproteobacteria</taxon>
        <taxon>Lysobacterales</taxon>
        <taxon>Rhodanobacteraceae</taxon>
        <taxon>Dyella</taxon>
    </lineage>
</organism>
<comment type="caution">
    <text evidence="1">The sequence shown here is derived from an EMBL/GenBank/DDBJ whole genome shotgun (WGS) entry which is preliminary data.</text>
</comment>
<reference evidence="1 2" key="1">
    <citation type="submission" date="2020-10" db="EMBL/GenBank/DDBJ databases">
        <title>Phylogeny of dyella-like bacteria.</title>
        <authorList>
            <person name="Fu J."/>
        </authorList>
    </citation>
    <scope>NUCLEOTIDE SEQUENCE [LARGE SCALE GENOMIC DNA]</scope>
    <source>
        <strain evidence="1 2">JP1</strain>
    </source>
</reference>
<dbReference type="RefSeq" id="WP_404547499.1">
    <property type="nucleotide sequence ID" value="NZ_JADIKJ010000012.1"/>
</dbReference>